<feature type="domain" description="HTH cro/C1-type" evidence="5">
    <location>
        <begin position="39"/>
        <end position="60"/>
    </location>
</feature>
<dbReference type="EMBL" id="UETC01000002">
    <property type="protein sequence ID" value="SSA41211.1"/>
    <property type="molecule type" value="Genomic_DNA"/>
</dbReference>
<dbReference type="InterPro" id="IPR011075">
    <property type="entry name" value="TetR_C"/>
</dbReference>
<dbReference type="InterPro" id="IPR036271">
    <property type="entry name" value="Tet_transcr_reg_TetR-rel_C_sf"/>
</dbReference>
<reference evidence="8 10" key="1">
    <citation type="submission" date="2016-10" db="EMBL/GenBank/DDBJ databases">
        <authorList>
            <person name="Cai Z."/>
        </authorList>
    </citation>
    <scope>NUCLEOTIDE SEQUENCE [LARGE SCALE GENOMIC DNA]</scope>
    <source>
        <strain evidence="8 10">DSM 25227</strain>
    </source>
</reference>
<dbReference type="OrthoDB" id="9796019at2"/>
<dbReference type="PANTHER" id="PTHR30055">
    <property type="entry name" value="HTH-TYPE TRANSCRIPTIONAL REGULATOR RUTR"/>
    <property type="match status" value="1"/>
</dbReference>
<dbReference type="InterPro" id="IPR001647">
    <property type="entry name" value="HTH_TetR"/>
</dbReference>
<dbReference type="GO" id="GO:0003700">
    <property type="term" value="F:DNA-binding transcription factor activity"/>
    <property type="evidence" value="ECO:0007669"/>
    <property type="project" value="TreeGrafter"/>
</dbReference>
<dbReference type="Proteomes" id="UP000245839">
    <property type="component" value="Unassembled WGS sequence"/>
</dbReference>
<dbReference type="Pfam" id="PF16859">
    <property type="entry name" value="TetR_C_11"/>
    <property type="match status" value="1"/>
</dbReference>
<reference evidence="7 9" key="2">
    <citation type="submission" date="2018-03" db="EMBL/GenBank/DDBJ databases">
        <title>Genomic Encyclopedia of Archaeal and Bacterial Type Strains, Phase II (KMG-II): from individual species to whole genera.</title>
        <authorList>
            <person name="Goeker M."/>
        </authorList>
    </citation>
    <scope>NUCLEOTIDE SEQUENCE [LARGE SCALE GENOMIC DNA]</scope>
    <source>
        <strain evidence="7 9">DSM 25227</strain>
    </source>
</reference>
<keyword evidence="3" id="KW-0804">Transcription</keyword>
<sequence>MPDKNKDVEGRSSGRPRSERSKAAILVAVRGLLLKDGYANLTIEAVARRAGVSKATIYRWWKTKGELVLEAADQEIAIGTVPDTGDSRDDMETAIGQLLDTFTRPLASIVIFAAITTGGSDPKMAQIFRDRYVYPWRVSAFEALERAQARGDVSAEDLHFLLDVIVGTVFQRTLVMKEPMIEGLKENLLGVIFGPGKAP</sequence>
<evidence type="ECO:0000256" key="3">
    <source>
        <dbReference type="ARBA" id="ARBA00023163"/>
    </source>
</evidence>
<accession>A0A2Y9A9M1</accession>
<dbReference type="InterPro" id="IPR050109">
    <property type="entry name" value="HTH-type_TetR-like_transc_reg"/>
</dbReference>
<name>A0A2Y9A9M1_9RHOB</name>
<evidence type="ECO:0000256" key="1">
    <source>
        <dbReference type="ARBA" id="ARBA00023015"/>
    </source>
</evidence>
<dbReference type="AlphaFoldDB" id="A0A2Y9A9M1"/>
<evidence type="ECO:0000256" key="4">
    <source>
        <dbReference type="PROSITE-ProRule" id="PRU00335"/>
    </source>
</evidence>
<dbReference type="GO" id="GO:0000976">
    <property type="term" value="F:transcription cis-regulatory region binding"/>
    <property type="evidence" value="ECO:0007669"/>
    <property type="project" value="TreeGrafter"/>
</dbReference>
<evidence type="ECO:0000313" key="8">
    <source>
        <dbReference type="EMBL" id="SSA41211.1"/>
    </source>
</evidence>
<evidence type="ECO:0000259" key="6">
    <source>
        <dbReference type="PROSITE" id="PS50977"/>
    </source>
</evidence>
<evidence type="ECO:0000313" key="9">
    <source>
        <dbReference type="Proteomes" id="UP000245839"/>
    </source>
</evidence>
<dbReference type="PROSITE" id="PS50977">
    <property type="entry name" value="HTH_TETR_2"/>
    <property type="match status" value="1"/>
</dbReference>
<dbReference type="PRINTS" id="PR00455">
    <property type="entry name" value="HTHTETR"/>
</dbReference>
<dbReference type="Gene3D" id="1.10.10.60">
    <property type="entry name" value="Homeodomain-like"/>
    <property type="match status" value="1"/>
</dbReference>
<feature type="domain" description="HTH tetR-type" evidence="6">
    <location>
        <begin position="19"/>
        <end position="79"/>
    </location>
</feature>
<dbReference type="Proteomes" id="UP000251571">
    <property type="component" value="Unassembled WGS sequence"/>
</dbReference>
<evidence type="ECO:0000313" key="10">
    <source>
        <dbReference type="Proteomes" id="UP000251571"/>
    </source>
</evidence>
<dbReference type="RefSeq" id="WP_109563184.1">
    <property type="nucleotide sequence ID" value="NZ_QGDJ01000002.1"/>
</dbReference>
<evidence type="ECO:0000256" key="2">
    <source>
        <dbReference type="ARBA" id="ARBA00023125"/>
    </source>
</evidence>
<dbReference type="EMBL" id="QGDJ01000002">
    <property type="protein sequence ID" value="PWJ20801.1"/>
    <property type="molecule type" value="Genomic_DNA"/>
</dbReference>
<feature type="DNA-binding region" description="H-T-H motif" evidence="4">
    <location>
        <begin position="42"/>
        <end position="61"/>
    </location>
</feature>
<dbReference type="CDD" id="cd00093">
    <property type="entry name" value="HTH_XRE"/>
    <property type="match status" value="1"/>
</dbReference>
<evidence type="ECO:0000259" key="5">
    <source>
        <dbReference type="PROSITE" id="PS50943"/>
    </source>
</evidence>
<evidence type="ECO:0000313" key="7">
    <source>
        <dbReference type="EMBL" id="PWJ20801.1"/>
    </source>
</evidence>
<dbReference type="Gene3D" id="1.10.357.10">
    <property type="entry name" value="Tetracycline Repressor, domain 2"/>
    <property type="match status" value="1"/>
</dbReference>
<dbReference type="InterPro" id="IPR009057">
    <property type="entry name" value="Homeodomain-like_sf"/>
</dbReference>
<dbReference type="Pfam" id="PF00440">
    <property type="entry name" value="TetR_N"/>
    <property type="match status" value="1"/>
</dbReference>
<keyword evidence="1" id="KW-0805">Transcription regulation</keyword>
<dbReference type="PANTHER" id="PTHR30055:SF148">
    <property type="entry name" value="TETR-FAMILY TRANSCRIPTIONAL REGULATOR"/>
    <property type="match status" value="1"/>
</dbReference>
<dbReference type="SUPFAM" id="SSF46689">
    <property type="entry name" value="Homeodomain-like"/>
    <property type="match status" value="1"/>
</dbReference>
<dbReference type="PROSITE" id="PS50943">
    <property type="entry name" value="HTH_CROC1"/>
    <property type="match status" value="1"/>
</dbReference>
<proteinExistence type="predicted"/>
<dbReference type="InterPro" id="IPR001387">
    <property type="entry name" value="Cro/C1-type_HTH"/>
</dbReference>
<keyword evidence="2 4" id="KW-0238">DNA-binding</keyword>
<protein>
    <submittedName>
        <fullName evidence="7">AcrR family transcriptional regulator</fullName>
    </submittedName>
    <submittedName>
        <fullName evidence="8">DNA-binding transcriptional regulator, AcrR family</fullName>
    </submittedName>
</protein>
<organism evidence="8 10">
    <name type="scientific">Jannaschia seohaensis</name>
    <dbReference type="NCBI Taxonomy" id="475081"/>
    <lineage>
        <taxon>Bacteria</taxon>
        <taxon>Pseudomonadati</taxon>
        <taxon>Pseudomonadota</taxon>
        <taxon>Alphaproteobacteria</taxon>
        <taxon>Rhodobacterales</taxon>
        <taxon>Roseobacteraceae</taxon>
        <taxon>Jannaschia</taxon>
    </lineage>
</organism>
<dbReference type="SUPFAM" id="SSF48498">
    <property type="entry name" value="Tetracyclin repressor-like, C-terminal domain"/>
    <property type="match status" value="1"/>
</dbReference>
<keyword evidence="9" id="KW-1185">Reference proteome</keyword>
<gene>
    <name evidence="7" type="ORF">BCF38_10246</name>
    <name evidence="8" type="ORF">SAMN05421539_10246</name>
</gene>